<name>A0A7R9B128_TIMSH</name>
<organism evidence="2">
    <name type="scientific">Timema shepardi</name>
    <name type="common">Walking stick</name>
    <dbReference type="NCBI Taxonomy" id="629360"/>
    <lineage>
        <taxon>Eukaryota</taxon>
        <taxon>Metazoa</taxon>
        <taxon>Ecdysozoa</taxon>
        <taxon>Arthropoda</taxon>
        <taxon>Hexapoda</taxon>
        <taxon>Insecta</taxon>
        <taxon>Pterygota</taxon>
        <taxon>Neoptera</taxon>
        <taxon>Polyneoptera</taxon>
        <taxon>Phasmatodea</taxon>
        <taxon>Timematodea</taxon>
        <taxon>Timematoidea</taxon>
        <taxon>Timematidae</taxon>
        <taxon>Timema</taxon>
    </lineage>
</organism>
<reference evidence="2" key="1">
    <citation type="submission" date="2020-11" db="EMBL/GenBank/DDBJ databases">
        <authorList>
            <person name="Tran Van P."/>
        </authorList>
    </citation>
    <scope>NUCLEOTIDE SEQUENCE</scope>
</reference>
<protein>
    <submittedName>
        <fullName evidence="2">Uncharacterized protein</fullName>
    </submittedName>
</protein>
<accession>A0A7R9B128</accession>
<evidence type="ECO:0000313" key="2">
    <source>
        <dbReference type="EMBL" id="CAD7263141.1"/>
    </source>
</evidence>
<gene>
    <name evidence="2" type="ORF">TSIB3V08_LOCUS7228</name>
</gene>
<dbReference type="AlphaFoldDB" id="A0A7R9B128"/>
<feature type="region of interest" description="Disordered" evidence="1">
    <location>
        <begin position="1"/>
        <end position="33"/>
    </location>
</feature>
<evidence type="ECO:0000256" key="1">
    <source>
        <dbReference type="SAM" id="MobiDB-lite"/>
    </source>
</evidence>
<proteinExistence type="predicted"/>
<dbReference type="EMBL" id="OC003322">
    <property type="protein sequence ID" value="CAD7263141.1"/>
    <property type="molecule type" value="Genomic_DNA"/>
</dbReference>
<sequence length="152" mass="16934">MGQLRAGGRQNCSQFADKLHTGPTDEFNDSDDSVKNEVQLYDTSQGRMETIPFGVNTENTSKQGFGTLMAPSRVDDVIPKPLDKRIGGTGKSLVEGLRQLPEVVLDGRHIKVTMQTFRTYQGVSTIILRHLLWNSCILLIYVSTGWSQARHI</sequence>